<proteinExistence type="predicted"/>
<protein>
    <submittedName>
        <fullName evidence="2">CAP domain-containing protein</fullName>
    </submittedName>
</protein>
<dbReference type="Gene3D" id="3.40.33.10">
    <property type="entry name" value="CAP"/>
    <property type="match status" value="1"/>
</dbReference>
<sequence>MPALKLAAAVLLAALAPPAPLWPNDRDVLGALNAVRADPAGYAGWLRRAAESYDGIFYRERDGTEHATVEGPAAAEAAASAIGAMPPVPLLAPDPILAAAARDHGMAQGAVGGIGHASTAGASPGARVRQRGGDIYVVEAISYGMHGAEDVVRQMMVDDGVPGRGHRKLLTASFYRYAGIWCGPHATRGSMCVIDLAATPGGHPAVPPER</sequence>
<reference evidence="3" key="1">
    <citation type="submission" date="2020-12" db="EMBL/GenBank/DDBJ databases">
        <title>Hymenobacter sp.</title>
        <authorList>
            <person name="Kim M.K."/>
        </authorList>
    </citation>
    <scope>NUCLEOTIDE SEQUENCE [LARGE SCALE GENOMIC DNA]</scope>
    <source>
        <strain evidence="3">BT553</strain>
    </source>
</reference>
<dbReference type="RefSeq" id="WP_199040043.1">
    <property type="nucleotide sequence ID" value="NZ_JAELXS010000009.1"/>
</dbReference>
<dbReference type="EMBL" id="JAELXS010000009">
    <property type="protein sequence ID" value="MBJ6123155.1"/>
    <property type="molecule type" value="Genomic_DNA"/>
</dbReference>
<keyword evidence="3" id="KW-1185">Reference proteome</keyword>
<dbReference type="InterPro" id="IPR035940">
    <property type="entry name" value="CAP_sf"/>
</dbReference>
<keyword evidence="1" id="KW-0732">Signal</keyword>
<dbReference type="Proteomes" id="UP000640426">
    <property type="component" value="Unassembled WGS sequence"/>
</dbReference>
<accession>A0ABS0XTU3</accession>
<dbReference type="PANTHER" id="PTHR31157:SF1">
    <property type="entry name" value="SCP DOMAIN-CONTAINING PROTEIN"/>
    <property type="match status" value="1"/>
</dbReference>
<evidence type="ECO:0000256" key="1">
    <source>
        <dbReference type="SAM" id="SignalP"/>
    </source>
</evidence>
<evidence type="ECO:0000313" key="3">
    <source>
        <dbReference type="Proteomes" id="UP000640426"/>
    </source>
</evidence>
<feature type="chain" id="PRO_5045165889" evidence="1">
    <location>
        <begin position="22"/>
        <end position="210"/>
    </location>
</feature>
<name>A0ABS0XTU3_9SPHN</name>
<evidence type="ECO:0000313" key="2">
    <source>
        <dbReference type="EMBL" id="MBJ6123155.1"/>
    </source>
</evidence>
<feature type="signal peptide" evidence="1">
    <location>
        <begin position="1"/>
        <end position="21"/>
    </location>
</feature>
<organism evidence="2 3">
    <name type="scientific">Sphingomonas mollis</name>
    <dbReference type="NCBI Taxonomy" id="2795726"/>
    <lineage>
        <taxon>Bacteria</taxon>
        <taxon>Pseudomonadati</taxon>
        <taxon>Pseudomonadota</taxon>
        <taxon>Alphaproteobacteria</taxon>
        <taxon>Sphingomonadales</taxon>
        <taxon>Sphingomonadaceae</taxon>
        <taxon>Sphingomonas</taxon>
    </lineage>
</organism>
<dbReference type="PANTHER" id="PTHR31157">
    <property type="entry name" value="SCP DOMAIN-CONTAINING PROTEIN"/>
    <property type="match status" value="1"/>
</dbReference>
<comment type="caution">
    <text evidence="2">The sequence shown here is derived from an EMBL/GenBank/DDBJ whole genome shotgun (WGS) entry which is preliminary data.</text>
</comment>
<gene>
    <name evidence="2" type="ORF">JAO74_15270</name>
</gene>